<evidence type="ECO:0000313" key="3">
    <source>
        <dbReference type="Proteomes" id="UP001595752"/>
    </source>
</evidence>
<sequence length="195" mass="21928">MKIVCIGDSLTEGLGVDKEKSWPMILGELGKMEVINRGISGDTTTGMIGRFYQDVIGYQPTHAVIMGGCNDLWWGMPVNAILANIYSMAKQALHHRITPIVGIPTPIYMKGLDHDIIWEPVAGYPVLQNKLSQLVNELKNMAEKNGWHYFNFYSLYMNENKVINQQYFLDTDGLHPNEEGHLDMAQLALGSSIWT</sequence>
<dbReference type="Pfam" id="PF13472">
    <property type="entry name" value="Lipase_GDSL_2"/>
    <property type="match status" value="1"/>
</dbReference>
<dbReference type="RefSeq" id="WP_377911823.1">
    <property type="nucleotide sequence ID" value="NZ_JBHRZT010000013.1"/>
</dbReference>
<protein>
    <submittedName>
        <fullName evidence="2">SGNH/GDSL hydrolase family protein</fullName>
    </submittedName>
</protein>
<dbReference type="Proteomes" id="UP001595752">
    <property type="component" value="Unassembled WGS sequence"/>
</dbReference>
<dbReference type="PANTHER" id="PTHR30383:SF5">
    <property type="entry name" value="SGNH HYDROLASE-TYPE ESTERASE DOMAIN-CONTAINING PROTEIN"/>
    <property type="match status" value="1"/>
</dbReference>
<dbReference type="GO" id="GO:0016787">
    <property type="term" value="F:hydrolase activity"/>
    <property type="evidence" value="ECO:0007669"/>
    <property type="project" value="UniProtKB-KW"/>
</dbReference>
<evidence type="ECO:0000259" key="1">
    <source>
        <dbReference type="Pfam" id="PF13472"/>
    </source>
</evidence>
<accession>A0ABV8AZL4</accession>
<keyword evidence="3" id="KW-1185">Reference proteome</keyword>
<reference evidence="3" key="1">
    <citation type="journal article" date="2019" name="Int. J. Syst. Evol. Microbiol.">
        <title>The Global Catalogue of Microorganisms (GCM) 10K type strain sequencing project: providing services to taxonomists for standard genome sequencing and annotation.</title>
        <authorList>
            <consortium name="The Broad Institute Genomics Platform"/>
            <consortium name="The Broad Institute Genome Sequencing Center for Infectious Disease"/>
            <person name="Wu L."/>
            <person name="Ma J."/>
        </authorList>
    </citation>
    <scope>NUCLEOTIDE SEQUENCE [LARGE SCALE GENOMIC DNA]</scope>
    <source>
        <strain evidence="3">CCUG 61889</strain>
    </source>
</reference>
<evidence type="ECO:0000313" key="2">
    <source>
        <dbReference type="EMBL" id="MFC3882387.1"/>
    </source>
</evidence>
<dbReference type="Gene3D" id="3.40.50.1110">
    <property type="entry name" value="SGNH hydrolase"/>
    <property type="match status" value="1"/>
</dbReference>
<dbReference type="InterPro" id="IPR051532">
    <property type="entry name" value="Ester_Hydrolysis_Enzymes"/>
</dbReference>
<dbReference type="PANTHER" id="PTHR30383">
    <property type="entry name" value="THIOESTERASE 1/PROTEASE 1/LYSOPHOSPHOLIPASE L1"/>
    <property type="match status" value="1"/>
</dbReference>
<keyword evidence="2" id="KW-0378">Hydrolase</keyword>
<gene>
    <name evidence="2" type="ORF">ACFOU2_02135</name>
</gene>
<dbReference type="InterPro" id="IPR013830">
    <property type="entry name" value="SGNH_hydro"/>
</dbReference>
<name>A0ABV8AZL4_9BACI</name>
<comment type="caution">
    <text evidence="2">The sequence shown here is derived from an EMBL/GenBank/DDBJ whole genome shotgun (WGS) entry which is preliminary data.</text>
</comment>
<dbReference type="InterPro" id="IPR036514">
    <property type="entry name" value="SGNH_hydro_sf"/>
</dbReference>
<dbReference type="EMBL" id="JBHRZT010000013">
    <property type="protein sequence ID" value="MFC3882387.1"/>
    <property type="molecule type" value="Genomic_DNA"/>
</dbReference>
<dbReference type="SUPFAM" id="SSF52266">
    <property type="entry name" value="SGNH hydrolase"/>
    <property type="match status" value="1"/>
</dbReference>
<dbReference type="CDD" id="cd04501">
    <property type="entry name" value="SGNH_hydrolase_like_4"/>
    <property type="match status" value="1"/>
</dbReference>
<organism evidence="2 3">
    <name type="scientific">Bacillus songklensis</name>
    <dbReference type="NCBI Taxonomy" id="1069116"/>
    <lineage>
        <taxon>Bacteria</taxon>
        <taxon>Bacillati</taxon>
        <taxon>Bacillota</taxon>
        <taxon>Bacilli</taxon>
        <taxon>Bacillales</taxon>
        <taxon>Bacillaceae</taxon>
        <taxon>Bacillus</taxon>
    </lineage>
</organism>
<proteinExistence type="predicted"/>
<feature type="domain" description="SGNH hydrolase-type esterase" evidence="1">
    <location>
        <begin position="5"/>
        <end position="181"/>
    </location>
</feature>